<keyword evidence="3" id="KW-0479">Metal-binding</keyword>
<evidence type="ECO:0000256" key="4">
    <source>
        <dbReference type="ARBA" id="ARBA00022729"/>
    </source>
</evidence>
<name>A0A4V5TR28_9ACTN</name>
<dbReference type="InterPro" id="IPR001818">
    <property type="entry name" value="Pept_M10_metallopeptidase"/>
</dbReference>
<keyword evidence="12" id="KW-1185">Reference proteome</keyword>
<evidence type="ECO:0000313" key="11">
    <source>
        <dbReference type="EMBL" id="TKI62213.1"/>
    </source>
</evidence>
<keyword evidence="5" id="KW-0378">Hydrolase</keyword>
<keyword evidence="4" id="KW-0732">Signal</keyword>
<feature type="domain" description="Peptidase metallopeptidase" evidence="10">
    <location>
        <begin position="126"/>
        <end position="291"/>
    </location>
</feature>
<dbReference type="InterPro" id="IPR036365">
    <property type="entry name" value="PGBD-like_sf"/>
</dbReference>
<dbReference type="InterPro" id="IPR021190">
    <property type="entry name" value="Pept_M10A"/>
</dbReference>
<sequence>MSDRTPEAGGVPVPRRAALAPTHTSRAGDSGSAVRAAQEYLRRFGYLPNPDLAAQYVHWRPAVNTAPRTDDHFDEPMEEAVRLFQRAYRLDESGEVDEATIELMARPRCGFPDVVTSQGLEPFVAQGNRWPGPVVTYRHVSFTPDLLQADVRAAIRGAFDRWAAVTPLSFSESAIAATVADMEIGFFAGDHGDGAGNAFDGSGGVLAHCYYPPPNEGQLAGDCHFDEAEAWSVDTPPSGTDLPSVALHELGHGLGLAHSEDPDAVMYAYYSGPRRELAPDDVTGIQSVYGQRRG</sequence>
<keyword evidence="2 11" id="KW-0645">Protease</keyword>
<dbReference type="AlphaFoldDB" id="A0A4V5TR28"/>
<dbReference type="InterPro" id="IPR002477">
    <property type="entry name" value="Peptidoglycan-bd-like"/>
</dbReference>
<dbReference type="EMBL" id="SZPY01000002">
    <property type="protein sequence ID" value="TKI62213.1"/>
    <property type="molecule type" value="Genomic_DNA"/>
</dbReference>
<dbReference type="GO" id="GO:0006508">
    <property type="term" value="P:proteolysis"/>
    <property type="evidence" value="ECO:0007669"/>
    <property type="project" value="UniProtKB-KW"/>
</dbReference>
<dbReference type="SMART" id="SM00235">
    <property type="entry name" value="ZnMc"/>
    <property type="match status" value="1"/>
</dbReference>
<evidence type="ECO:0000256" key="8">
    <source>
        <dbReference type="ARBA" id="ARBA00023145"/>
    </source>
</evidence>
<evidence type="ECO:0000256" key="5">
    <source>
        <dbReference type="ARBA" id="ARBA00022801"/>
    </source>
</evidence>
<dbReference type="Pfam" id="PF00413">
    <property type="entry name" value="Peptidase_M10"/>
    <property type="match status" value="1"/>
</dbReference>
<dbReference type="PANTHER" id="PTHR10201">
    <property type="entry name" value="MATRIX METALLOPROTEINASE"/>
    <property type="match status" value="1"/>
</dbReference>
<keyword evidence="8" id="KW-0865">Zymogen</keyword>
<dbReference type="Pfam" id="PF01471">
    <property type="entry name" value="PG_binding_1"/>
    <property type="match status" value="1"/>
</dbReference>
<evidence type="ECO:0000256" key="3">
    <source>
        <dbReference type="ARBA" id="ARBA00022723"/>
    </source>
</evidence>
<dbReference type="SUPFAM" id="SSF47090">
    <property type="entry name" value="PGBD-like"/>
    <property type="match status" value="1"/>
</dbReference>
<dbReference type="GO" id="GO:0008270">
    <property type="term" value="F:zinc ion binding"/>
    <property type="evidence" value="ECO:0007669"/>
    <property type="project" value="InterPro"/>
</dbReference>
<organism evidence="11 12">
    <name type="scientific">Nocardioides jishulii</name>
    <dbReference type="NCBI Taxonomy" id="2575440"/>
    <lineage>
        <taxon>Bacteria</taxon>
        <taxon>Bacillati</taxon>
        <taxon>Actinomycetota</taxon>
        <taxon>Actinomycetes</taxon>
        <taxon>Propionibacteriales</taxon>
        <taxon>Nocardioidaceae</taxon>
        <taxon>Nocardioides</taxon>
    </lineage>
</organism>
<evidence type="ECO:0000256" key="9">
    <source>
        <dbReference type="SAM" id="MobiDB-lite"/>
    </source>
</evidence>
<dbReference type="GO" id="GO:0030198">
    <property type="term" value="P:extracellular matrix organization"/>
    <property type="evidence" value="ECO:0007669"/>
    <property type="project" value="TreeGrafter"/>
</dbReference>
<dbReference type="GO" id="GO:0031012">
    <property type="term" value="C:extracellular matrix"/>
    <property type="evidence" value="ECO:0007669"/>
    <property type="project" value="InterPro"/>
</dbReference>
<evidence type="ECO:0000256" key="2">
    <source>
        <dbReference type="ARBA" id="ARBA00022670"/>
    </source>
</evidence>
<evidence type="ECO:0000313" key="12">
    <source>
        <dbReference type="Proteomes" id="UP000307808"/>
    </source>
</evidence>
<comment type="cofactor">
    <cofactor evidence="1">
        <name>Zn(2+)</name>
        <dbReference type="ChEBI" id="CHEBI:29105"/>
    </cofactor>
</comment>
<dbReference type="GO" id="GO:0030574">
    <property type="term" value="P:collagen catabolic process"/>
    <property type="evidence" value="ECO:0007669"/>
    <property type="project" value="TreeGrafter"/>
</dbReference>
<evidence type="ECO:0000256" key="7">
    <source>
        <dbReference type="ARBA" id="ARBA00023049"/>
    </source>
</evidence>
<dbReference type="InterPro" id="IPR033739">
    <property type="entry name" value="M10A_MMP"/>
</dbReference>
<evidence type="ECO:0000256" key="6">
    <source>
        <dbReference type="ARBA" id="ARBA00022833"/>
    </source>
</evidence>
<comment type="caution">
    <text evidence="11">The sequence shown here is derived from an EMBL/GenBank/DDBJ whole genome shotgun (WGS) entry which is preliminary data.</text>
</comment>
<dbReference type="PROSITE" id="PS00546">
    <property type="entry name" value="CYSTEINE_SWITCH"/>
    <property type="match status" value="1"/>
</dbReference>
<dbReference type="RefSeq" id="WP_137065482.1">
    <property type="nucleotide sequence ID" value="NZ_CP040748.1"/>
</dbReference>
<dbReference type="CDD" id="cd04278">
    <property type="entry name" value="ZnMc_MMP"/>
    <property type="match status" value="1"/>
</dbReference>
<protein>
    <submittedName>
        <fullName evidence="11">Matrixin family metalloprotease</fullName>
    </submittedName>
</protein>
<reference evidence="11 12" key="1">
    <citation type="submission" date="2019-04" db="EMBL/GenBank/DDBJ databases">
        <authorList>
            <person name="Dong K."/>
        </authorList>
    </citation>
    <scope>NUCLEOTIDE SEQUENCE [LARGE SCALE GENOMIC DNA]</scope>
    <source>
        <strain evidence="12">dk3543</strain>
    </source>
</reference>
<dbReference type="InterPro" id="IPR006026">
    <property type="entry name" value="Peptidase_Metallo"/>
</dbReference>
<keyword evidence="6" id="KW-0862">Zinc</keyword>
<feature type="region of interest" description="Disordered" evidence="9">
    <location>
        <begin position="1"/>
        <end position="32"/>
    </location>
</feature>
<dbReference type="OrthoDB" id="5188902at2"/>
<gene>
    <name evidence="11" type="ORF">FC770_07300</name>
</gene>
<evidence type="ECO:0000259" key="10">
    <source>
        <dbReference type="SMART" id="SM00235"/>
    </source>
</evidence>
<dbReference type="Gene3D" id="3.40.390.10">
    <property type="entry name" value="Collagenase (Catalytic Domain)"/>
    <property type="match status" value="1"/>
</dbReference>
<accession>A0A4V5TR28</accession>
<proteinExistence type="predicted"/>
<dbReference type="PRINTS" id="PR00138">
    <property type="entry name" value="MATRIXIN"/>
</dbReference>
<evidence type="ECO:0000256" key="1">
    <source>
        <dbReference type="ARBA" id="ARBA00001947"/>
    </source>
</evidence>
<dbReference type="PANTHER" id="PTHR10201:SF323">
    <property type="entry name" value="MATRIX METALLOPROTEINASE-21"/>
    <property type="match status" value="1"/>
</dbReference>
<dbReference type="InterPro" id="IPR021158">
    <property type="entry name" value="Pept_M10A_Zn_BS"/>
</dbReference>
<dbReference type="InterPro" id="IPR024079">
    <property type="entry name" value="MetalloPept_cat_dom_sf"/>
</dbReference>
<dbReference type="Proteomes" id="UP000307808">
    <property type="component" value="Unassembled WGS sequence"/>
</dbReference>
<dbReference type="GO" id="GO:0004222">
    <property type="term" value="F:metalloendopeptidase activity"/>
    <property type="evidence" value="ECO:0007669"/>
    <property type="project" value="InterPro"/>
</dbReference>
<dbReference type="SUPFAM" id="SSF55486">
    <property type="entry name" value="Metalloproteases ('zincins'), catalytic domain"/>
    <property type="match status" value="1"/>
</dbReference>
<keyword evidence="7 11" id="KW-0482">Metalloprotease</keyword>